<reference evidence="1" key="2">
    <citation type="submission" date="2021-04" db="EMBL/GenBank/DDBJ databases">
        <authorList>
            <person name="Gilroy R."/>
        </authorList>
    </citation>
    <scope>NUCLEOTIDE SEQUENCE</scope>
    <source>
        <strain evidence="1">CHK160-9182</strain>
    </source>
</reference>
<sequence>NPECFITLYCNHNGNLLLTRPTSTNLQYFTVFHLTTSDHPKIATYLEELISDNSSQIYSFRKRCQELSLLNELEDWYILRIYRDIQGKWHTPFPHHYTEHRSQDLSKLIARDLQRFIKQLKQRCDYRNILGNYPATLQTYQKIYQDHDPDYYHALNELSAIIEQEQYLLLSDHEEIRKTYIHCKNAKHDLYNQYMTQNR</sequence>
<gene>
    <name evidence="1" type="ORF">H9889_10200</name>
</gene>
<protein>
    <submittedName>
        <fullName evidence="1">Uncharacterized protein</fullName>
    </submittedName>
</protein>
<organism evidence="1 2">
    <name type="scientific">Candidatus Ignatzschineria merdigallinarum</name>
    <dbReference type="NCBI Taxonomy" id="2838621"/>
    <lineage>
        <taxon>Bacteria</taxon>
        <taxon>Pseudomonadati</taxon>
        <taxon>Pseudomonadota</taxon>
        <taxon>Gammaproteobacteria</taxon>
        <taxon>Cardiobacteriales</taxon>
        <taxon>Ignatzschineriaceae</taxon>
        <taxon>Ignatzschineria</taxon>
    </lineage>
</organism>
<dbReference type="Proteomes" id="UP000823934">
    <property type="component" value="Unassembled WGS sequence"/>
</dbReference>
<accession>A0A9D1Q8L1</accession>
<comment type="caution">
    <text evidence="1">The sequence shown here is derived from an EMBL/GenBank/DDBJ whole genome shotgun (WGS) entry which is preliminary data.</text>
</comment>
<feature type="non-terminal residue" evidence="1">
    <location>
        <position position="1"/>
    </location>
</feature>
<evidence type="ECO:0000313" key="1">
    <source>
        <dbReference type="EMBL" id="HIW07677.1"/>
    </source>
</evidence>
<name>A0A9D1Q8L1_9GAMM</name>
<dbReference type="AlphaFoldDB" id="A0A9D1Q8L1"/>
<evidence type="ECO:0000313" key="2">
    <source>
        <dbReference type="Proteomes" id="UP000823934"/>
    </source>
</evidence>
<dbReference type="EMBL" id="DXHP01000219">
    <property type="protein sequence ID" value="HIW07677.1"/>
    <property type="molecule type" value="Genomic_DNA"/>
</dbReference>
<reference evidence="1" key="1">
    <citation type="journal article" date="2021" name="PeerJ">
        <title>Extensive microbial diversity within the chicken gut microbiome revealed by metagenomics and culture.</title>
        <authorList>
            <person name="Gilroy R."/>
            <person name="Ravi A."/>
            <person name="Getino M."/>
            <person name="Pursley I."/>
            <person name="Horton D.L."/>
            <person name="Alikhan N.F."/>
            <person name="Baker D."/>
            <person name="Gharbi K."/>
            <person name="Hall N."/>
            <person name="Watson M."/>
            <person name="Adriaenssens E.M."/>
            <person name="Foster-Nyarko E."/>
            <person name="Jarju S."/>
            <person name="Secka A."/>
            <person name="Antonio M."/>
            <person name="Oren A."/>
            <person name="Chaudhuri R.R."/>
            <person name="La Ragione R."/>
            <person name="Hildebrand F."/>
            <person name="Pallen M.J."/>
        </authorList>
    </citation>
    <scope>NUCLEOTIDE SEQUENCE</scope>
    <source>
        <strain evidence="1">CHK160-9182</strain>
    </source>
</reference>
<proteinExistence type="predicted"/>